<feature type="compositionally biased region" description="Polar residues" evidence="15">
    <location>
        <begin position="13"/>
        <end position="22"/>
    </location>
</feature>
<dbReference type="Pfam" id="PF08007">
    <property type="entry name" value="JmjC_2"/>
    <property type="match status" value="1"/>
</dbReference>
<keyword evidence="17" id="KW-0808">Transferase</keyword>
<feature type="compositionally biased region" description="Acidic residues" evidence="15">
    <location>
        <begin position="219"/>
        <end position="237"/>
    </location>
</feature>
<evidence type="ECO:0000259" key="16">
    <source>
        <dbReference type="PROSITE" id="PS51184"/>
    </source>
</evidence>
<reference evidence="17" key="1">
    <citation type="submission" date="2014-11" db="EMBL/GenBank/DDBJ databases">
        <authorList>
            <person name="Geib S."/>
        </authorList>
    </citation>
    <scope>NUCLEOTIDE SEQUENCE</scope>
</reference>
<evidence type="ECO:0000256" key="7">
    <source>
        <dbReference type="ARBA" id="ARBA00023002"/>
    </source>
</evidence>
<feature type="compositionally biased region" description="Basic and acidic residues" evidence="15">
    <location>
        <begin position="282"/>
        <end position="298"/>
    </location>
</feature>
<feature type="compositionally biased region" description="Low complexity" evidence="15">
    <location>
        <begin position="30"/>
        <end position="52"/>
    </location>
</feature>
<dbReference type="Gene3D" id="2.60.120.650">
    <property type="entry name" value="Cupin"/>
    <property type="match status" value="1"/>
</dbReference>
<evidence type="ECO:0000256" key="6">
    <source>
        <dbReference type="ARBA" id="ARBA00022964"/>
    </source>
</evidence>
<comment type="function">
    <text evidence="12">Oxygenase that can act as both a histone lysine demethylase and a ribosomal histidine hydroxylase. Specifically demethylates 'Lys-4' (H3K4me) and 'Lys-36' (H3K36me) of histone H3, thereby playing a central role in histone code.</text>
</comment>
<keyword evidence="9 14" id="KW-0805">Transcription regulation</keyword>
<sequence length="807" mass="90271">MSEPVSAFAAYRATTSKGANTSKKGHNKKTAGAGTGNKAGANANKKNAAKNKSLQKDKPEKATKNQIEPKSSNAAKEKVAAASKAKEIVKNKTAPKAEPTKNKPTSSKAAGKTEPPTKQKQKHAQHAATNGKAAANGINENEIDNLVEQLMGDSPSKPRKLTKAQQKKKQELEEYLVKQLARDDEAAGEEDFDSETGSEEDYSSGSDEFSDEYTINSYSDEEEEEEEEEEECEEEETSFAADYSSESGADEQQPIATSTANVVPQKRKVNEPAGSRVASEATEPKKARQAEKAADKRKSMPATATTTADNKAAKAAEKRRHSIAEKASEAAAGAKITVKTVDAKAVKMEPLSPPNNVVKMNSIQEGEKVFSWLLSPLNIKEFFSKYWETGACLVKRKGSNYYSKLISFEAIDQMLINNHVEFTKNIDITSYKNGVRETLNPVGRAMPPVVWDHYGQGCSVRLLNPHTFLPELFKLNTTLQEYFHCLVGANAYLTPPNSQGFAPHYDDIEAFVLQIEGRKRWRLYKPRTQSEQLPRFSSKNFTQQEIGQPIFDEVLEPGDLLYFPRGTIHQAITEPGHHSLHITLSVYQKQSYADLFERMMPLVLQRAIESNLDMRRGLPLHTFQHAGIAYSDNDTKERADLLRKVTKLMGQCLHSAQLGEVMDAAVDQLAKKYHHEALPPHVLPAERARTIFGSRSATNAQGECMCDYEIDERTNVRLLRANIMRLVQEEEKVRIYYYLDNSKEYCEYEPNFIEIEPEEAASVEVLIRSYPQYVGVSQLPLEDDERKVQMVTALWERGLLMTEKPFK</sequence>
<dbReference type="PROSITE" id="PS51184">
    <property type="entry name" value="JMJC"/>
    <property type="match status" value="1"/>
</dbReference>
<keyword evidence="5" id="KW-0156">Chromatin regulator</keyword>
<feature type="compositionally biased region" description="Basic residues" evidence="15">
    <location>
        <begin position="157"/>
        <end position="167"/>
    </location>
</feature>
<evidence type="ECO:0000256" key="4">
    <source>
        <dbReference type="ARBA" id="ARBA00022723"/>
    </source>
</evidence>
<keyword evidence="11 14" id="KW-0539">Nucleus</keyword>
<dbReference type="EC" id="1.14.11.27" evidence="14"/>
<evidence type="ECO:0000256" key="5">
    <source>
        <dbReference type="ARBA" id="ARBA00022853"/>
    </source>
</evidence>
<feature type="compositionally biased region" description="Basic and acidic residues" evidence="15">
    <location>
        <begin position="168"/>
        <end position="185"/>
    </location>
</feature>
<dbReference type="GO" id="GO:0045471">
    <property type="term" value="P:response to ethanol"/>
    <property type="evidence" value="ECO:0007669"/>
    <property type="project" value="UniProtKB-ARBA"/>
</dbReference>
<feature type="compositionally biased region" description="Basic and acidic residues" evidence="15">
    <location>
        <begin position="54"/>
        <end position="63"/>
    </location>
</feature>
<feature type="compositionally biased region" description="Acidic residues" evidence="15">
    <location>
        <begin position="186"/>
        <end position="202"/>
    </location>
</feature>
<feature type="domain" description="JmjC" evidence="16">
    <location>
        <begin position="458"/>
        <end position="603"/>
    </location>
</feature>
<evidence type="ECO:0000256" key="13">
    <source>
        <dbReference type="ARBA" id="ARBA00047915"/>
    </source>
</evidence>
<dbReference type="FunFam" id="2.60.120.650:FF:000013">
    <property type="entry name" value="Ribosomal oxygenase 1"/>
    <property type="match status" value="1"/>
</dbReference>
<evidence type="ECO:0000256" key="11">
    <source>
        <dbReference type="ARBA" id="ARBA00023242"/>
    </source>
</evidence>
<dbReference type="Pfam" id="PF21233">
    <property type="entry name" value="WHD_RIOX1"/>
    <property type="match status" value="1"/>
</dbReference>
<evidence type="ECO:0000256" key="14">
    <source>
        <dbReference type="RuleBase" id="RU366061"/>
    </source>
</evidence>
<gene>
    <name evidence="17" type="primary">GK15670</name>
    <name evidence="17" type="ORF">g.4330</name>
</gene>
<evidence type="ECO:0000256" key="3">
    <source>
        <dbReference type="ARBA" id="ARBA00022491"/>
    </source>
</evidence>
<evidence type="ECO:0000256" key="10">
    <source>
        <dbReference type="ARBA" id="ARBA00023163"/>
    </source>
</evidence>
<comment type="catalytic activity">
    <reaction evidence="13 14">
        <text>N(6),N(6)-dimethyl-L-lysyl(36)-[histone H3] + 2 2-oxoglutarate + 2 O2 = L-lysyl(36)-[histone H3] + 2 formaldehyde + 2 succinate + 2 CO2</text>
        <dbReference type="Rhea" id="RHEA:42032"/>
        <dbReference type="Rhea" id="RHEA-COMP:9785"/>
        <dbReference type="Rhea" id="RHEA-COMP:9787"/>
        <dbReference type="ChEBI" id="CHEBI:15379"/>
        <dbReference type="ChEBI" id="CHEBI:16526"/>
        <dbReference type="ChEBI" id="CHEBI:16810"/>
        <dbReference type="ChEBI" id="CHEBI:16842"/>
        <dbReference type="ChEBI" id="CHEBI:29969"/>
        <dbReference type="ChEBI" id="CHEBI:30031"/>
        <dbReference type="ChEBI" id="CHEBI:61976"/>
        <dbReference type="EC" id="1.14.11.27"/>
    </reaction>
</comment>
<dbReference type="GO" id="GO:0032453">
    <property type="term" value="F:histone H3K4 demethylase activity"/>
    <property type="evidence" value="ECO:0007669"/>
    <property type="project" value="TreeGrafter"/>
</dbReference>
<evidence type="ECO:0000313" key="17">
    <source>
        <dbReference type="EMBL" id="JAC99445.1"/>
    </source>
</evidence>
<name>A0A0A1WL93_ZEUCU</name>
<dbReference type="EMBL" id="GBXI01014846">
    <property type="protein sequence ID" value="JAC99445.1"/>
    <property type="molecule type" value="Transcribed_RNA"/>
</dbReference>
<evidence type="ECO:0000256" key="9">
    <source>
        <dbReference type="ARBA" id="ARBA00023015"/>
    </source>
</evidence>
<dbReference type="PANTHER" id="PTHR13096:SF8">
    <property type="entry name" value="RIBOSOMAL OXYGENASE 1"/>
    <property type="match status" value="1"/>
</dbReference>
<keyword evidence="6 14" id="KW-0223">Dioxygenase</keyword>
<dbReference type="Gene3D" id="1.10.10.1500">
    <property type="entry name" value="JmjC domain-containing ribosomal oxygenase (ROX), dimer domain"/>
    <property type="match status" value="1"/>
</dbReference>
<evidence type="ECO:0000256" key="8">
    <source>
        <dbReference type="ARBA" id="ARBA00023004"/>
    </source>
</evidence>
<accession>A0A0A1WL93</accession>
<keyword evidence="10 14" id="KW-0804">Transcription</keyword>
<comment type="subcellular location">
    <subcellularLocation>
        <location evidence="1 14">Nucleus</location>
    </subcellularLocation>
</comment>
<evidence type="ECO:0000256" key="12">
    <source>
        <dbReference type="ARBA" id="ARBA00025670"/>
    </source>
</evidence>
<keyword evidence="3" id="KW-0678">Repressor</keyword>
<keyword evidence="4 14" id="KW-0479">Metal-binding</keyword>
<dbReference type="GO" id="GO:0005730">
    <property type="term" value="C:nucleolus"/>
    <property type="evidence" value="ECO:0007669"/>
    <property type="project" value="TreeGrafter"/>
</dbReference>
<reference evidence="17" key="2">
    <citation type="journal article" date="2015" name="Gigascience">
        <title>Reconstructing a comprehensive transcriptome assembly of a white-pupal translocated strain of the pest fruit fly Bactrocera cucurbitae.</title>
        <authorList>
            <person name="Sim S.B."/>
            <person name="Calla B."/>
            <person name="Hall B."/>
            <person name="DeRego T."/>
            <person name="Geib S.M."/>
        </authorList>
    </citation>
    <scope>NUCLEOTIDE SEQUENCE</scope>
</reference>
<keyword evidence="8 14" id="KW-0408">Iron</keyword>
<dbReference type="GO" id="GO:0005506">
    <property type="term" value="F:iron ion binding"/>
    <property type="evidence" value="ECO:0007669"/>
    <property type="project" value="UniProtKB-UniRule"/>
</dbReference>
<dbReference type="InterPro" id="IPR003347">
    <property type="entry name" value="JmjC_dom"/>
</dbReference>
<dbReference type="AlphaFoldDB" id="A0A0A1WL93"/>
<protein>
    <recommendedName>
        <fullName evidence="14">Bifunctional lysine-specific demethylase and histidyl-hydroxylase</fullName>
        <ecNumber evidence="14">1.14.11.27</ecNumber>
    </recommendedName>
</protein>
<dbReference type="SUPFAM" id="SSF51197">
    <property type="entry name" value="Clavaminate synthase-like"/>
    <property type="match status" value="1"/>
</dbReference>
<feature type="compositionally biased region" description="Basic and acidic residues" evidence="15">
    <location>
        <begin position="75"/>
        <end position="90"/>
    </location>
</feature>
<keyword evidence="7 14" id="KW-0560">Oxidoreductase</keyword>
<comment type="similarity">
    <text evidence="2">Belongs to the ROX family. NO66 subfamily.</text>
</comment>
<evidence type="ECO:0000256" key="15">
    <source>
        <dbReference type="SAM" id="MobiDB-lite"/>
    </source>
</evidence>
<keyword evidence="17" id="KW-0489">Methyltransferase</keyword>
<dbReference type="FunFam" id="1.10.10.1500:FF:000001">
    <property type="entry name" value="ribosomal oxygenase 1 isoform X1"/>
    <property type="match status" value="1"/>
</dbReference>
<comment type="cofactor">
    <cofactor evidence="14">
        <name>Fe(2+)</name>
        <dbReference type="ChEBI" id="CHEBI:29033"/>
    </cofactor>
    <text evidence="14">Binds 1 Fe(2+) ion per subunit.</text>
</comment>
<proteinExistence type="inferred from homology"/>
<dbReference type="FunFam" id="3.90.930.40:FF:000001">
    <property type="entry name" value="ribosomal oxygenase 1 isoform X1"/>
    <property type="match status" value="1"/>
</dbReference>
<dbReference type="InterPro" id="IPR049043">
    <property type="entry name" value="WHD_RIOX1"/>
</dbReference>
<dbReference type="PANTHER" id="PTHR13096">
    <property type="entry name" value="MINA53 MYC INDUCED NUCLEAR ANTIGEN"/>
    <property type="match status" value="1"/>
</dbReference>
<dbReference type="InterPro" id="IPR039994">
    <property type="entry name" value="NO66-like"/>
</dbReference>
<evidence type="ECO:0000256" key="2">
    <source>
        <dbReference type="ARBA" id="ARBA00010309"/>
    </source>
</evidence>
<dbReference type="Gene3D" id="3.90.930.40">
    <property type="match status" value="1"/>
</dbReference>
<dbReference type="GO" id="GO:0008168">
    <property type="term" value="F:methyltransferase activity"/>
    <property type="evidence" value="ECO:0007669"/>
    <property type="project" value="UniProtKB-KW"/>
</dbReference>
<feature type="region of interest" description="Disordered" evidence="15">
    <location>
        <begin position="1"/>
        <end position="317"/>
    </location>
</feature>
<evidence type="ECO:0000256" key="1">
    <source>
        <dbReference type="ARBA" id="ARBA00004123"/>
    </source>
</evidence>
<organism evidence="17">
    <name type="scientific">Zeugodacus cucurbitae</name>
    <name type="common">Melon fruit fly</name>
    <name type="synonym">Bactrocera cucurbitae</name>
    <dbReference type="NCBI Taxonomy" id="28588"/>
    <lineage>
        <taxon>Eukaryota</taxon>
        <taxon>Metazoa</taxon>
        <taxon>Ecdysozoa</taxon>
        <taxon>Arthropoda</taxon>
        <taxon>Hexapoda</taxon>
        <taxon>Insecta</taxon>
        <taxon>Pterygota</taxon>
        <taxon>Neoptera</taxon>
        <taxon>Endopterygota</taxon>
        <taxon>Diptera</taxon>
        <taxon>Brachycera</taxon>
        <taxon>Muscomorpha</taxon>
        <taxon>Tephritoidea</taxon>
        <taxon>Tephritidae</taxon>
        <taxon>Zeugodacus</taxon>
        <taxon>Zeugodacus</taxon>
    </lineage>
</organism>
<dbReference type="GO" id="GO:0140680">
    <property type="term" value="F:histone H3K36me/H3K36me2 demethylase activity"/>
    <property type="evidence" value="ECO:0007669"/>
    <property type="project" value="UniProtKB-EC"/>
</dbReference>
<dbReference type="GO" id="GO:0032259">
    <property type="term" value="P:methylation"/>
    <property type="evidence" value="ECO:0007669"/>
    <property type="project" value="UniProtKB-KW"/>
</dbReference>